<sequence>MFGVSFDLFLVANFRYFTLKLFSLCSLESSIFISSVKYCPCEVFSVLIRCHKSLGITNISNSIPQELSGVSSIIALKFKGECLTVLPDDTVQAPLFMLSSPDCVHSPLSDHPPYFECMRLVGKMLRLACESSTQRRGPALPLHHGHAGLRHV</sequence>
<organism evidence="1">
    <name type="scientific">Cacopsylla melanoneura</name>
    <dbReference type="NCBI Taxonomy" id="428564"/>
    <lineage>
        <taxon>Eukaryota</taxon>
        <taxon>Metazoa</taxon>
        <taxon>Ecdysozoa</taxon>
        <taxon>Arthropoda</taxon>
        <taxon>Hexapoda</taxon>
        <taxon>Insecta</taxon>
        <taxon>Pterygota</taxon>
        <taxon>Neoptera</taxon>
        <taxon>Paraneoptera</taxon>
        <taxon>Hemiptera</taxon>
        <taxon>Sternorrhyncha</taxon>
        <taxon>Psylloidea</taxon>
        <taxon>Psyllidae</taxon>
        <taxon>Psyllinae</taxon>
        <taxon>Cacopsylla</taxon>
    </lineage>
</organism>
<reference evidence="1" key="1">
    <citation type="submission" date="2021-05" db="EMBL/GenBank/DDBJ databases">
        <authorList>
            <person name="Alioto T."/>
            <person name="Alioto T."/>
            <person name="Gomez Garrido J."/>
        </authorList>
    </citation>
    <scope>NUCLEOTIDE SEQUENCE</scope>
</reference>
<evidence type="ECO:0000313" key="1">
    <source>
        <dbReference type="EMBL" id="CAG6766590.1"/>
    </source>
</evidence>
<protein>
    <submittedName>
        <fullName evidence="1">Uncharacterized protein</fullName>
    </submittedName>
</protein>
<accession>A0A8D9EWG2</accession>
<dbReference type="AlphaFoldDB" id="A0A8D9EWG2"/>
<name>A0A8D9EWG2_9HEMI</name>
<proteinExistence type="predicted"/>
<dbReference type="EMBL" id="HBUF01571084">
    <property type="protein sequence ID" value="CAG6766590.1"/>
    <property type="molecule type" value="Transcribed_RNA"/>
</dbReference>